<reference evidence="2" key="1">
    <citation type="journal article" date="2018" name="Gigascience">
        <title>Genome assembly of the Pink Ipe (Handroanthus impetiginosus, Bignoniaceae), a highly valued, ecologically keystone Neotropical timber forest tree.</title>
        <authorList>
            <person name="Silva-Junior O.B."/>
            <person name="Grattapaglia D."/>
            <person name="Novaes E."/>
            <person name="Collevatti R.G."/>
        </authorList>
    </citation>
    <scope>NUCLEOTIDE SEQUENCE [LARGE SCALE GENOMIC DNA]</scope>
    <source>
        <strain evidence="2">cv. UFG-1</strain>
    </source>
</reference>
<keyword evidence="2" id="KW-1185">Reference proteome</keyword>
<comment type="caution">
    <text evidence="1">The sequence shown here is derived from an EMBL/GenBank/DDBJ whole genome shotgun (WGS) entry which is preliminary data.</text>
</comment>
<sequence>MAYQSRPGKRIHAIRRRSDGSAFQKWEEIMKSCKGGNKVELNKKGYETREVMPLKVVSNGGQ</sequence>
<evidence type="ECO:0000313" key="2">
    <source>
        <dbReference type="Proteomes" id="UP000231279"/>
    </source>
</evidence>
<organism evidence="1 2">
    <name type="scientific">Handroanthus impetiginosus</name>
    <dbReference type="NCBI Taxonomy" id="429701"/>
    <lineage>
        <taxon>Eukaryota</taxon>
        <taxon>Viridiplantae</taxon>
        <taxon>Streptophyta</taxon>
        <taxon>Embryophyta</taxon>
        <taxon>Tracheophyta</taxon>
        <taxon>Spermatophyta</taxon>
        <taxon>Magnoliopsida</taxon>
        <taxon>eudicotyledons</taxon>
        <taxon>Gunneridae</taxon>
        <taxon>Pentapetalae</taxon>
        <taxon>asterids</taxon>
        <taxon>lamiids</taxon>
        <taxon>Lamiales</taxon>
        <taxon>Bignoniaceae</taxon>
        <taxon>Crescentiina</taxon>
        <taxon>Tabebuia alliance</taxon>
        <taxon>Handroanthus</taxon>
    </lineage>
</organism>
<protein>
    <submittedName>
        <fullName evidence="1">Uncharacterized protein</fullName>
    </submittedName>
</protein>
<gene>
    <name evidence="1" type="ORF">CDL12_08868</name>
</gene>
<dbReference type="AlphaFoldDB" id="A0A2G9HLQ0"/>
<proteinExistence type="predicted"/>
<evidence type="ECO:0000313" key="1">
    <source>
        <dbReference type="EMBL" id="PIN18458.1"/>
    </source>
</evidence>
<dbReference type="EMBL" id="NKXS01001459">
    <property type="protein sequence ID" value="PIN18458.1"/>
    <property type="molecule type" value="Genomic_DNA"/>
</dbReference>
<dbReference type="OrthoDB" id="1919336at2759"/>
<accession>A0A2G9HLQ0</accession>
<name>A0A2G9HLQ0_9LAMI</name>
<dbReference type="Proteomes" id="UP000231279">
    <property type="component" value="Unassembled WGS sequence"/>
</dbReference>